<dbReference type="EnsemblBacteria" id="ABK78660">
    <property type="protein sequence ID" value="ABK78660"/>
    <property type="gene ID" value="CENSYa_2057"/>
</dbReference>
<dbReference type="STRING" id="414004.CENSYa_2057"/>
<dbReference type="KEGG" id="csy:CENSYa_2057"/>
<gene>
    <name evidence="2" type="ordered locus">CENSYa_2057</name>
</gene>
<evidence type="ECO:0000313" key="3">
    <source>
        <dbReference type="Proteomes" id="UP000000758"/>
    </source>
</evidence>
<dbReference type="EMBL" id="DP000238">
    <property type="protein sequence ID" value="ABK78660.1"/>
    <property type="molecule type" value="Genomic_DNA"/>
</dbReference>
<accession>A0RZ93</accession>
<feature type="region of interest" description="Disordered" evidence="1">
    <location>
        <begin position="1"/>
        <end position="46"/>
    </location>
</feature>
<name>A0RZ93_CENSY</name>
<organism evidence="2 3">
    <name type="scientific">Cenarchaeum symbiosum (strain A)</name>
    <dbReference type="NCBI Taxonomy" id="414004"/>
    <lineage>
        <taxon>Archaea</taxon>
        <taxon>Nitrososphaerota</taxon>
        <taxon>Candidatus Cenarchaeales</taxon>
        <taxon>Candidatus Cenarchaeaceae</taxon>
        <taxon>Candidatus Cenarchaeum</taxon>
    </lineage>
</organism>
<sequence length="348" mass="38174">MVYRSAVPPLSMTRKAARRRKAGMDRRDSGRDGPGGPAGDPIQGDLGDLRAWGFTGRESMGDMREALIGTLNRMLDDPKQMREVIACKPGGFEHILAGFAEEIMNDPSRPIFRDGSEVEMRHLLLIILLYLRGMPVQGALAVIFGVTPGTASAYLGYGMTACRRAVLTPVKLAARMLDMVKNKEYEDLDQVAPAYMLFIERTDIPYTRLDGRTKSGAVRGSHVTQDVLVVCTGKARVVAMVEIPSGGSPLGALADYMSGEGGFLEEITRPLSDGTRWSIVPNECFRGDLEGSFPRRPVHADHVEHEYADAYETGNIFQLMNGISNSYIEWEQKAGEGPWADGAMDDLE</sequence>
<reference evidence="2 3" key="1">
    <citation type="journal article" date="2006" name="Proc. Natl. Acad. Sci. U.S.A.">
        <title>Genomic analysis of the uncultivated marine crenarchaeote Cenarchaeum symbiosum.</title>
        <authorList>
            <person name="Hallam S.J."/>
            <person name="Konstantinidis K.T."/>
            <person name="Putnam N."/>
            <person name="Schleper C."/>
            <person name="Watanabe Y."/>
            <person name="Sugahara J."/>
            <person name="Preston C."/>
            <person name="de la Torre J."/>
            <person name="Richardson P.M."/>
            <person name="DeLong E.F."/>
        </authorList>
    </citation>
    <scope>NUCLEOTIDE SEQUENCE [LARGE SCALE GENOMIC DNA]</scope>
    <source>
        <strain evidence="3">A</strain>
    </source>
</reference>
<keyword evidence="3" id="KW-1185">Reference proteome</keyword>
<dbReference type="HOGENOM" id="CLU_795972_0_0_2"/>
<evidence type="ECO:0000256" key="1">
    <source>
        <dbReference type="SAM" id="MobiDB-lite"/>
    </source>
</evidence>
<evidence type="ECO:0000313" key="2">
    <source>
        <dbReference type="EMBL" id="ABK78660.1"/>
    </source>
</evidence>
<dbReference type="AlphaFoldDB" id="A0RZ93"/>
<proteinExistence type="predicted"/>
<feature type="compositionally biased region" description="Basic and acidic residues" evidence="1">
    <location>
        <begin position="22"/>
        <end position="31"/>
    </location>
</feature>
<protein>
    <submittedName>
        <fullName evidence="2">Uncharacterized protein</fullName>
    </submittedName>
</protein>
<dbReference type="Proteomes" id="UP000000758">
    <property type="component" value="Chromosome"/>
</dbReference>